<dbReference type="InterPro" id="IPR002182">
    <property type="entry name" value="NB-ARC"/>
</dbReference>
<dbReference type="Pfam" id="PF00931">
    <property type="entry name" value="NB-ARC"/>
    <property type="match status" value="1"/>
</dbReference>
<organism evidence="9 10">
    <name type="scientific">Buddleja alternifolia</name>
    <dbReference type="NCBI Taxonomy" id="168488"/>
    <lineage>
        <taxon>Eukaryota</taxon>
        <taxon>Viridiplantae</taxon>
        <taxon>Streptophyta</taxon>
        <taxon>Embryophyta</taxon>
        <taxon>Tracheophyta</taxon>
        <taxon>Spermatophyta</taxon>
        <taxon>Magnoliopsida</taxon>
        <taxon>eudicotyledons</taxon>
        <taxon>Gunneridae</taxon>
        <taxon>Pentapetalae</taxon>
        <taxon>asterids</taxon>
        <taxon>lamiids</taxon>
        <taxon>Lamiales</taxon>
        <taxon>Scrophulariaceae</taxon>
        <taxon>Buddlejeae</taxon>
        <taxon>Buddleja</taxon>
    </lineage>
</organism>
<evidence type="ECO:0008006" key="11">
    <source>
        <dbReference type="Google" id="ProtNLM"/>
    </source>
</evidence>
<evidence type="ECO:0000256" key="3">
    <source>
        <dbReference type="ARBA" id="ARBA00022737"/>
    </source>
</evidence>
<name>A0AAV6WLD5_9LAMI</name>
<dbReference type="PANTHER" id="PTHR19338:SF66">
    <property type="entry name" value="NB-ARC DOMAIN-CONTAINING PROTEIN"/>
    <property type="match status" value="1"/>
</dbReference>
<dbReference type="Gene3D" id="3.40.50.300">
    <property type="entry name" value="P-loop containing nucleotide triphosphate hydrolases"/>
    <property type="match status" value="1"/>
</dbReference>
<evidence type="ECO:0000256" key="4">
    <source>
        <dbReference type="ARBA" id="ARBA00022741"/>
    </source>
</evidence>
<evidence type="ECO:0000259" key="7">
    <source>
        <dbReference type="Pfam" id="PF00931"/>
    </source>
</evidence>
<dbReference type="AlphaFoldDB" id="A0AAV6WLD5"/>
<comment type="caution">
    <text evidence="9">The sequence shown here is derived from an EMBL/GenBank/DDBJ whole genome shotgun (WGS) entry which is preliminary data.</text>
</comment>
<dbReference type="EMBL" id="WHWC01000014">
    <property type="protein sequence ID" value="KAG8369695.1"/>
    <property type="molecule type" value="Genomic_DNA"/>
</dbReference>
<dbReference type="PRINTS" id="PR00364">
    <property type="entry name" value="DISEASERSIST"/>
</dbReference>
<keyword evidence="6" id="KW-0067">ATP-binding</keyword>
<dbReference type="InterPro" id="IPR038005">
    <property type="entry name" value="RX-like_CC"/>
</dbReference>
<evidence type="ECO:0000256" key="2">
    <source>
        <dbReference type="ARBA" id="ARBA00022614"/>
    </source>
</evidence>
<sequence>MFDAFASVALETLRDVLIGEAKFLSSVEVEEVQWQLKTMHCFLRDADRREGKYNTETVRNWLWELRELAYKAEDVLERYAVQVTSKRERTGLKKVLDTFTSIHYEFSARKEIENIMSRMANLTQSLESKTKGESSSSSSIEIDDGQRLRRTYGHDVVQEHFVGMENDIQLLKSLVASDDRSNRVISICGMGGLGKTTLATKIYNGEVVQRCFEARAWVCISQQFQPKVVFQGLLKQLVPNQAMEDDEDKLVRELYKAQIGKRCLVVLDDIWKAEDWTMLSCAFPITEEAGCKVLLTSRYENIASSSMGRVHRLGCLSEDEGWELLQRIALLIDHSQG</sequence>
<dbReference type="GO" id="GO:0043531">
    <property type="term" value="F:ADP binding"/>
    <property type="evidence" value="ECO:0007669"/>
    <property type="project" value="InterPro"/>
</dbReference>
<dbReference type="InterPro" id="IPR027417">
    <property type="entry name" value="P-loop_NTPase"/>
</dbReference>
<dbReference type="GO" id="GO:0006952">
    <property type="term" value="P:defense response"/>
    <property type="evidence" value="ECO:0007669"/>
    <property type="project" value="UniProtKB-KW"/>
</dbReference>
<proteinExistence type="inferred from homology"/>
<evidence type="ECO:0000256" key="5">
    <source>
        <dbReference type="ARBA" id="ARBA00022821"/>
    </source>
</evidence>
<comment type="similarity">
    <text evidence="1">Belongs to the disease resistance NB-LRR family.</text>
</comment>
<dbReference type="SUPFAM" id="SSF52540">
    <property type="entry name" value="P-loop containing nucleoside triphosphate hydrolases"/>
    <property type="match status" value="1"/>
</dbReference>
<feature type="domain" description="Disease resistance N-terminal" evidence="8">
    <location>
        <begin position="6"/>
        <end position="92"/>
    </location>
</feature>
<keyword evidence="2" id="KW-0433">Leucine-rich repeat</keyword>
<dbReference type="FunFam" id="3.40.50.300:FF:001091">
    <property type="entry name" value="Probable disease resistance protein At1g61300"/>
    <property type="match status" value="1"/>
</dbReference>
<reference evidence="9" key="1">
    <citation type="submission" date="2019-10" db="EMBL/GenBank/DDBJ databases">
        <authorList>
            <person name="Zhang R."/>
            <person name="Pan Y."/>
            <person name="Wang J."/>
            <person name="Ma R."/>
            <person name="Yu S."/>
        </authorList>
    </citation>
    <scope>NUCLEOTIDE SEQUENCE</scope>
    <source>
        <strain evidence="9">LA-IB0</strain>
        <tissue evidence="9">Leaf</tissue>
    </source>
</reference>
<accession>A0AAV6WLD5</accession>
<keyword evidence="3" id="KW-0677">Repeat</keyword>
<keyword evidence="10" id="KW-1185">Reference proteome</keyword>
<evidence type="ECO:0000256" key="1">
    <source>
        <dbReference type="ARBA" id="ARBA00008894"/>
    </source>
</evidence>
<gene>
    <name evidence="9" type="ORF">BUALT_Bualt14G0040700</name>
</gene>
<keyword evidence="5" id="KW-0611">Plant defense</keyword>
<evidence type="ECO:0000256" key="6">
    <source>
        <dbReference type="ARBA" id="ARBA00022840"/>
    </source>
</evidence>
<dbReference type="CDD" id="cd14798">
    <property type="entry name" value="RX-CC_like"/>
    <property type="match status" value="1"/>
</dbReference>
<keyword evidence="4" id="KW-0547">Nucleotide-binding</keyword>
<dbReference type="Pfam" id="PF18052">
    <property type="entry name" value="Rx_N"/>
    <property type="match status" value="1"/>
</dbReference>
<dbReference type="Proteomes" id="UP000826271">
    <property type="component" value="Unassembled WGS sequence"/>
</dbReference>
<evidence type="ECO:0000259" key="8">
    <source>
        <dbReference type="Pfam" id="PF18052"/>
    </source>
</evidence>
<dbReference type="InterPro" id="IPR041118">
    <property type="entry name" value="Rx_N"/>
</dbReference>
<evidence type="ECO:0000313" key="10">
    <source>
        <dbReference type="Proteomes" id="UP000826271"/>
    </source>
</evidence>
<feature type="domain" description="NB-ARC" evidence="7">
    <location>
        <begin position="169"/>
        <end position="329"/>
    </location>
</feature>
<evidence type="ECO:0000313" key="9">
    <source>
        <dbReference type="EMBL" id="KAG8369695.1"/>
    </source>
</evidence>
<dbReference type="PANTHER" id="PTHR19338">
    <property type="entry name" value="TRANSLOCASE OF INNER MITOCHONDRIAL MEMBRANE 13 HOMOLOG"/>
    <property type="match status" value="1"/>
</dbReference>
<dbReference type="GO" id="GO:0005524">
    <property type="term" value="F:ATP binding"/>
    <property type="evidence" value="ECO:0007669"/>
    <property type="project" value="UniProtKB-KW"/>
</dbReference>
<dbReference type="Gene3D" id="1.20.5.4130">
    <property type="match status" value="1"/>
</dbReference>
<protein>
    <recommendedName>
        <fullName evidence="11">Disease resistance protein</fullName>
    </recommendedName>
</protein>